<feature type="region of interest" description="Disordered" evidence="1">
    <location>
        <begin position="65"/>
        <end position="139"/>
    </location>
</feature>
<keyword evidence="2" id="KW-0472">Membrane</keyword>
<sequence length="162" mass="18079">MYDTRRLFGIVIPCILLITVILAICVKRRMKEDNSQGMPRKERVIASGTTPQALKSPKLQVCPSTGVKAEEKTGAQATEKLPEDKTACDEKTAMEGTRPDAENKNVDKGFPERKIVSILIPPPPEERPKNPGKFEEQEPTSNLKVKYFNILTMVFCFGSLND</sequence>
<dbReference type="AlphaFoldDB" id="A0A3P7JFH8"/>
<keyword evidence="2" id="KW-0812">Transmembrane</keyword>
<dbReference type="Proteomes" id="UP000270094">
    <property type="component" value="Unassembled WGS sequence"/>
</dbReference>
<proteinExistence type="predicted"/>
<accession>A0A3P7JFH8</accession>
<evidence type="ECO:0000256" key="1">
    <source>
        <dbReference type="SAM" id="MobiDB-lite"/>
    </source>
</evidence>
<evidence type="ECO:0000256" key="2">
    <source>
        <dbReference type="SAM" id="Phobius"/>
    </source>
</evidence>
<name>A0A3P7JFH8_STRVU</name>
<feature type="transmembrane region" description="Helical" evidence="2">
    <location>
        <begin position="6"/>
        <end position="26"/>
    </location>
</feature>
<dbReference type="EMBL" id="UYYB01105330">
    <property type="protein sequence ID" value="VDM79493.1"/>
    <property type="molecule type" value="Genomic_DNA"/>
</dbReference>
<keyword evidence="2" id="KW-1133">Transmembrane helix</keyword>
<feature type="compositionally biased region" description="Basic and acidic residues" evidence="1">
    <location>
        <begin position="80"/>
        <end position="115"/>
    </location>
</feature>
<feature type="compositionally biased region" description="Basic and acidic residues" evidence="1">
    <location>
        <begin position="124"/>
        <end position="136"/>
    </location>
</feature>
<gene>
    <name evidence="3" type="ORF">SVUK_LOCUS14491</name>
</gene>
<protein>
    <submittedName>
        <fullName evidence="3">Uncharacterized protein</fullName>
    </submittedName>
</protein>
<keyword evidence="4" id="KW-1185">Reference proteome</keyword>
<organism evidence="3 4">
    <name type="scientific">Strongylus vulgaris</name>
    <name type="common">Blood worm</name>
    <dbReference type="NCBI Taxonomy" id="40348"/>
    <lineage>
        <taxon>Eukaryota</taxon>
        <taxon>Metazoa</taxon>
        <taxon>Ecdysozoa</taxon>
        <taxon>Nematoda</taxon>
        <taxon>Chromadorea</taxon>
        <taxon>Rhabditida</taxon>
        <taxon>Rhabditina</taxon>
        <taxon>Rhabditomorpha</taxon>
        <taxon>Strongyloidea</taxon>
        <taxon>Strongylidae</taxon>
        <taxon>Strongylus</taxon>
    </lineage>
</organism>
<evidence type="ECO:0000313" key="3">
    <source>
        <dbReference type="EMBL" id="VDM79493.1"/>
    </source>
</evidence>
<evidence type="ECO:0000313" key="4">
    <source>
        <dbReference type="Proteomes" id="UP000270094"/>
    </source>
</evidence>
<reference evidence="3 4" key="1">
    <citation type="submission" date="2018-11" db="EMBL/GenBank/DDBJ databases">
        <authorList>
            <consortium name="Pathogen Informatics"/>
        </authorList>
    </citation>
    <scope>NUCLEOTIDE SEQUENCE [LARGE SCALE GENOMIC DNA]</scope>
</reference>